<keyword evidence="1" id="KW-0238">DNA-binding</keyword>
<gene>
    <name evidence="1" type="ORF">HNV11_16750</name>
</gene>
<evidence type="ECO:0000313" key="2">
    <source>
        <dbReference type="Proteomes" id="UP000502756"/>
    </source>
</evidence>
<dbReference type="EMBL" id="CP053435">
    <property type="protein sequence ID" value="QJW90908.1"/>
    <property type="molecule type" value="Genomic_DNA"/>
</dbReference>
<dbReference type="Proteomes" id="UP000502756">
    <property type="component" value="Chromosome"/>
</dbReference>
<protein>
    <submittedName>
        <fullName evidence="1">Winged helix DNA-binding domain-containing protein</fullName>
    </submittedName>
</protein>
<organism evidence="1 2">
    <name type="scientific">Spirosoma taeanense</name>
    <dbReference type="NCBI Taxonomy" id="2735870"/>
    <lineage>
        <taxon>Bacteria</taxon>
        <taxon>Pseudomonadati</taxon>
        <taxon>Bacteroidota</taxon>
        <taxon>Cytophagia</taxon>
        <taxon>Cytophagales</taxon>
        <taxon>Cytophagaceae</taxon>
        <taxon>Spirosoma</taxon>
    </lineage>
</organism>
<keyword evidence="2" id="KW-1185">Reference proteome</keyword>
<dbReference type="PANTHER" id="PTHR38479:SF2">
    <property type="entry name" value="WINGED HELIX DNA-BINDING DOMAIN-CONTAINING PROTEIN"/>
    <property type="match status" value="1"/>
</dbReference>
<reference evidence="1 2" key="1">
    <citation type="submission" date="2020-05" db="EMBL/GenBank/DDBJ databases">
        <title>Genome sequencing of Spirosoma sp. TS118.</title>
        <authorList>
            <person name="Lee J.-H."/>
            <person name="Jeong S."/>
            <person name="Zhao L."/>
            <person name="Jung J.-H."/>
            <person name="Kim M.-K."/>
            <person name="Lim S."/>
        </authorList>
    </citation>
    <scope>NUCLEOTIDE SEQUENCE [LARGE SCALE GENOMIC DNA]</scope>
    <source>
        <strain evidence="1 2">TS118</strain>
    </source>
</reference>
<dbReference type="KEGG" id="stae:HNV11_16750"/>
<dbReference type="PANTHER" id="PTHR38479">
    <property type="entry name" value="LMO0824 PROTEIN"/>
    <property type="match status" value="1"/>
</dbReference>
<dbReference type="RefSeq" id="WP_171740753.1">
    <property type="nucleotide sequence ID" value="NZ_CP053435.1"/>
</dbReference>
<proteinExistence type="predicted"/>
<accession>A0A6M5Y9H1</accession>
<dbReference type="Pfam" id="PF06224">
    <property type="entry name" value="AlkZ-like"/>
    <property type="match status" value="1"/>
</dbReference>
<dbReference type="GO" id="GO:0003677">
    <property type="term" value="F:DNA binding"/>
    <property type="evidence" value="ECO:0007669"/>
    <property type="project" value="UniProtKB-KW"/>
</dbReference>
<sequence>MITATQVATQRLISQQLVNASCPSAARVVQWMGAMQAQDYDMARWAIGIRLPGSTETLVEDALDRGDILRTHLLRPTWHFVAATDIHWLLALTAPQVKKCMTSMNRKLELDERVFRKSNAVIEKALEGHTYLTREELMTRLQEVGIQTDGIRSAHIMMNAELDGVVCNGPRREYDRRGYDRREYDRRAKQFTYALLPERVPIRQSLSREEALAELARRYFTSHGPATLKDFAWWSGLNATDVKQAIEGAKPYLHSMPADTQTYWLGATFAGPESVSEQIHFLPAFDEFMVSYCDRTASLQPEFARQTNTGNGIFYPIIVVNGQVVGVWKRTVKPKELAMALTFFYPLPDDLTERIREKANLYATYTQCKQFVIT</sequence>
<dbReference type="AlphaFoldDB" id="A0A6M5Y9H1"/>
<dbReference type="InterPro" id="IPR009351">
    <property type="entry name" value="AlkZ-like"/>
</dbReference>
<evidence type="ECO:0000313" key="1">
    <source>
        <dbReference type="EMBL" id="QJW90908.1"/>
    </source>
</evidence>
<name>A0A6M5Y9H1_9BACT</name>